<reference evidence="3" key="1">
    <citation type="journal article" date="2017" name="Nature">
        <title>The sunflower genome provides insights into oil metabolism, flowering and Asterid evolution.</title>
        <authorList>
            <person name="Badouin H."/>
            <person name="Gouzy J."/>
            <person name="Grassa C.J."/>
            <person name="Murat F."/>
            <person name="Staton S.E."/>
            <person name="Cottret L."/>
            <person name="Lelandais-Briere C."/>
            <person name="Owens G.L."/>
            <person name="Carrere S."/>
            <person name="Mayjonade B."/>
            <person name="Legrand L."/>
            <person name="Gill N."/>
            <person name="Kane N.C."/>
            <person name="Bowers J.E."/>
            <person name="Hubner S."/>
            <person name="Bellec A."/>
            <person name="Berard A."/>
            <person name="Berges H."/>
            <person name="Blanchet N."/>
            <person name="Boniface M.C."/>
            <person name="Brunel D."/>
            <person name="Catrice O."/>
            <person name="Chaidir N."/>
            <person name="Claudel C."/>
            <person name="Donnadieu C."/>
            <person name="Faraut T."/>
            <person name="Fievet G."/>
            <person name="Helmstetter N."/>
            <person name="King M."/>
            <person name="Knapp S.J."/>
            <person name="Lai Z."/>
            <person name="Le Paslier M.C."/>
            <person name="Lippi Y."/>
            <person name="Lorenzon L."/>
            <person name="Mandel J.R."/>
            <person name="Marage G."/>
            <person name="Marchand G."/>
            <person name="Marquand E."/>
            <person name="Bret-Mestries E."/>
            <person name="Morien E."/>
            <person name="Nambeesan S."/>
            <person name="Nguyen T."/>
            <person name="Pegot-Espagnet P."/>
            <person name="Pouilly N."/>
            <person name="Raftis F."/>
            <person name="Sallet E."/>
            <person name="Schiex T."/>
            <person name="Thomas J."/>
            <person name="Vandecasteele C."/>
            <person name="Vares D."/>
            <person name="Vear F."/>
            <person name="Vautrin S."/>
            <person name="Crespi M."/>
            <person name="Mangin B."/>
            <person name="Burke J.M."/>
            <person name="Salse J."/>
            <person name="Munos S."/>
            <person name="Vincourt P."/>
            <person name="Rieseberg L.H."/>
            <person name="Langlade N.B."/>
        </authorList>
    </citation>
    <scope>NUCLEOTIDE SEQUENCE [LARGE SCALE GENOMIC DNA]</scope>
    <source>
        <strain evidence="3">cv. SF193</strain>
    </source>
</reference>
<dbReference type="InParanoid" id="A0A251VSB9"/>
<evidence type="ECO:0000313" key="2">
    <source>
        <dbReference type="EMBL" id="OTG37976.1"/>
    </source>
</evidence>
<evidence type="ECO:0000256" key="1">
    <source>
        <dbReference type="SAM" id="MobiDB-lite"/>
    </source>
</evidence>
<keyword evidence="3" id="KW-1185">Reference proteome</keyword>
<dbReference type="EMBL" id="CM007890">
    <property type="protein sequence ID" value="OTG37976.1"/>
    <property type="molecule type" value="Genomic_DNA"/>
</dbReference>
<gene>
    <name evidence="2" type="ORF">HannXRQ_Chr01g0024691</name>
</gene>
<name>A0A251VSB9_HELAN</name>
<protein>
    <submittedName>
        <fullName evidence="2">Uncharacterized protein</fullName>
    </submittedName>
</protein>
<dbReference type="AlphaFoldDB" id="A0A251VSB9"/>
<organism evidence="2 3">
    <name type="scientific">Helianthus annuus</name>
    <name type="common">Common sunflower</name>
    <dbReference type="NCBI Taxonomy" id="4232"/>
    <lineage>
        <taxon>Eukaryota</taxon>
        <taxon>Viridiplantae</taxon>
        <taxon>Streptophyta</taxon>
        <taxon>Embryophyta</taxon>
        <taxon>Tracheophyta</taxon>
        <taxon>Spermatophyta</taxon>
        <taxon>Magnoliopsida</taxon>
        <taxon>eudicotyledons</taxon>
        <taxon>Gunneridae</taxon>
        <taxon>Pentapetalae</taxon>
        <taxon>asterids</taxon>
        <taxon>campanulids</taxon>
        <taxon>Asterales</taxon>
        <taxon>Asteraceae</taxon>
        <taxon>Asteroideae</taxon>
        <taxon>Heliantheae alliance</taxon>
        <taxon>Heliantheae</taxon>
        <taxon>Helianthus</taxon>
    </lineage>
</organism>
<sequence>MPASCSPLSLSTPGDSRSRSGSRVFLHHVSTTPIPHGNPWNQTQELKMMQAVVLIGGG</sequence>
<proteinExistence type="predicted"/>
<feature type="region of interest" description="Disordered" evidence="1">
    <location>
        <begin position="1"/>
        <end position="23"/>
    </location>
</feature>
<feature type="compositionally biased region" description="Polar residues" evidence="1">
    <location>
        <begin position="1"/>
        <end position="21"/>
    </location>
</feature>
<evidence type="ECO:0000313" key="3">
    <source>
        <dbReference type="Proteomes" id="UP000215914"/>
    </source>
</evidence>
<accession>A0A251VSB9</accession>
<dbReference type="Proteomes" id="UP000215914">
    <property type="component" value="Chromosome 1"/>
</dbReference>